<feature type="transmembrane region" description="Helical" evidence="8">
    <location>
        <begin position="326"/>
        <end position="344"/>
    </location>
</feature>
<evidence type="ECO:0000259" key="9">
    <source>
        <dbReference type="PROSITE" id="PS50850"/>
    </source>
</evidence>
<dbReference type="EMBL" id="CP029684">
    <property type="protein sequence ID" value="QAS69807.1"/>
    <property type="molecule type" value="Genomic_DNA"/>
</dbReference>
<dbReference type="GO" id="GO:0022857">
    <property type="term" value="F:transmembrane transporter activity"/>
    <property type="evidence" value="ECO:0007669"/>
    <property type="project" value="InterPro"/>
</dbReference>
<evidence type="ECO:0000256" key="5">
    <source>
        <dbReference type="ARBA" id="ARBA00022692"/>
    </source>
</evidence>
<dbReference type="InterPro" id="IPR004638">
    <property type="entry name" value="EmrB-like"/>
</dbReference>
<dbReference type="SUPFAM" id="SSF103473">
    <property type="entry name" value="MFS general substrate transporter"/>
    <property type="match status" value="1"/>
</dbReference>
<feature type="domain" description="Major facilitator superfamily (MFS) profile" evidence="9">
    <location>
        <begin position="7"/>
        <end position="455"/>
    </location>
</feature>
<evidence type="ECO:0000256" key="4">
    <source>
        <dbReference type="ARBA" id="ARBA00022475"/>
    </source>
</evidence>
<feature type="transmembrane region" description="Helical" evidence="8">
    <location>
        <begin position="190"/>
        <end position="211"/>
    </location>
</feature>
<keyword evidence="7 8" id="KW-0472">Membrane</keyword>
<proteinExistence type="inferred from homology"/>
<protein>
    <submittedName>
        <fullName evidence="10">DHA2 family efflux MFS transporter permease subunit</fullName>
    </submittedName>
    <submittedName>
        <fullName evidence="11">Multidrug efflux MFS transporter</fullName>
    </submittedName>
</protein>
<dbReference type="InterPro" id="IPR020846">
    <property type="entry name" value="MFS_dom"/>
</dbReference>
<feature type="transmembrane region" description="Helical" evidence="8">
    <location>
        <begin position="394"/>
        <end position="413"/>
    </location>
</feature>
<dbReference type="Pfam" id="PF07690">
    <property type="entry name" value="MFS_1"/>
    <property type="match status" value="1"/>
</dbReference>
<dbReference type="InterPro" id="IPR011701">
    <property type="entry name" value="MFS"/>
</dbReference>
<feature type="transmembrane region" description="Helical" evidence="8">
    <location>
        <begin position="291"/>
        <end position="314"/>
    </location>
</feature>
<feature type="transmembrane region" description="Helical" evidence="8">
    <location>
        <begin position="72"/>
        <end position="96"/>
    </location>
</feature>
<dbReference type="AlphaFoldDB" id="A0AAJ1RC58"/>
<reference evidence="11 12" key="1">
    <citation type="journal article" date="2019" name="Syst. Appl. Microbiol.">
        <title>Oenococcus sicerae sp. nov., isolated from French cider.</title>
        <authorList>
            <person name="Cousin F.J."/>
            <person name="Le Guellec R."/>
            <person name="Chagnot C."/>
            <person name="Goux D."/>
            <person name="Dalmasso M."/>
            <person name="Laplace J.M."/>
            <person name="Cretenet M."/>
        </authorList>
    </citation>
    <scope>NUCLEOTIDE SEQUENCE [LARGE SCALE GENOMIC DNA]</scope>
    <source>
        <strain evidence="11 12">UCMA 15228</strain>
    </source>
</reference>
<evidence type="ECO:0000313" key="13">
    <source>
        <dbReference type="Proteomes" id="UP001167919"/>
    </source>
</evidence>
<dbReference type="PANTHER" id="PTHR42718">
    <property type="entry name" value="MAJOR FACILITATOR SUPERFAMILY MULTIDRUG TRANSPORTER MFSC"/>
    <property type="match status" value="1"/>
</dbReference>
<keyword evidence="5 8" id="KW-0812">Transmembrane</keyword>
<feature type="transmembrane region" description="Helical" evidence="8">
    <location>
        <begin position="127"/>
        <end position="145"/>
    </location>
</feature>
<dbReference type="PANTHER" id="PTHR42718:SF9">
    <property type="entry name" value="MAJOR FACILITATOR SUPERFAMILY MULTIDRUG TRANSPORTER MFSC"/>
    <property type="match status" value="1"/>
</dbReference>
<keyword evidence="6 8" id="KW-1133">Transmembrane helix</keyword>
<dbReference type="Proteomes" id="UP001167919">
    <property type="component" value="Unassembled WGS sequence"/>
</dbReference>
<evidence type="ECO:0000256" key="6">
    <source>
        <dbReference type="ARBA" id="ARBA00022989"/>
    </source>
</evidence>
<evidence type="ECO:0000256" key="1">
    <source>
        <dbReference type="ARBA" id="ARBA00004651"/>
    </source>
</evidence>
<sequence>MNKNLQAITAAGLLSFIGILVQTSLNVTFPTLIQQFHESLNTVQWLTTGYLLMVTITMGSSAYLLKRFSARNIFILAISAFVLGTLLCIFTDNFIILMIGRLFQAIATGLSTPLLFQLIFTTLAAEYLGTYTGLASMIISLAPALGPTYGGLLNTYLNWRFIFWIALPLGFISLLLGIKTIKLPHVKEHVSFDFFGFVLLISIFTGFIWSFNQAGKHGWQSPSFIGFLLISLALTVLYVVYNQHSKRRLLDYSILKQAQVRLGAFNFFVLQFANVGSCLVIPLFAENVLKGNALVAGFLLFPGSVLGAFMSPVAGRLYDRQGAFKPLVLGNGLLLISTILLALLSDKLTLLSLTLLYCLLRLGFTFSFGNVLSEGTTYVAAEQKADLNSLYNMLQQYAGSIGTQIMAAFISASELSAGQDIRLATLKGSQIDFWLLTLLALLALITVYYEHYLTQKKIAKVNSL</sequence>
<feature type="transmembrane region" description="Helical" evidence="8">
    <location>
        <begin position="433"/>
        <end position="450"/>
    </location>
</feature>
<dbReference type="NCBIfam" id="TIGR00711">
    <property type="entry name" value="efflux_EmrB"/>
    <property type="match status" value="1"/>
</dbReference>
<feature type="transmembrane region" description="Helical" evidence="8">
    <location>
        <begin position="157"/>
        <end position="178"/>
    </location>
</feature>
<evidence type="ECO:0000256" key="2">
    <source>
        <dbReference type="ARBA" id="ARBA00008537"/>
    </source>
</evidence>
<evidence type="ECO:0000256" key="3">
    <source>
        <dbReference type="ARBA" id="ARBA00022448"/>
    </source>
</evidence>
<dbReference type="Gene3D" id="1.20.1250.20">
    <property type="entry name" value="MFS general substrate transporter like domains"/>
    <property type="match status" value="1"/>
</dbReference>
<dbReference type="Gene3D" id="1.20.1720.10">
    <property type="entry name" value="Multidrug resistance protein D"/>
    <property type="match status" value="1"/>
</dbReference>
<dbReference type="PROSITE" id="PS50850">
    <property type="entry name" value="MFS"/>
    <property type="match status" value="1"/>
</dbReference>
<comment type="subcellular location">
    <subcellularLocation>
        <location evidence="1">Cell membrane</location>
        <topology evidence="1">Multi-pass membrane protein</topology>
    </subcellularLocation>
</comment>
<evidence type="ECO:0000256" key="7">
    <source>
        <dbReference type="ARBA" id="ARBA00023136"/>
    </source>
</evidence>
<feature type="transmembrane region" description="Helical" evidence="8">
    <location>
        <begin position="45"/>
        <end position="65"/>
    </location>
</feature>
<evidence type="ECO:0000313" key="12">
    <source>
        <dbReference type="Proteomes" id="UP000286907"/>
    </source>
</evidence>
<feature type="transmembrane region" description="Helical" evidence="8">
    <location>
        <begin position="223"/>
        <end position="241"/>
    </location>
</feature>
<evidence type="ECO:0000256" key="8">
    <source>
        <dbReference type="SAM" id="Phobius"/>
    </source>
</evidence>
<dbReference type="PRINTS" id="PR01036">
    <property type="entry name" value="TCRTETB"/>
</dbReference>
<evidence type="ECO:0000313" key="11">
    <source>
        <dbReference type="EMBL" id="QAS69807.1"/>
    </source>
</evidence>
<feature type="transmembrane region" description="Helical" evidence="8">
    <location>
        <begin position="102"/>
        <end position="120"/>
    </location>
</feature>
<reference evidence="11" key="3">
    <citation type="submission" date="2020-01" db="EMBL/GenBank/DDBJ databases">
        <authorList>
            <person name="Cousin F.J."/>
            <person name="Le Guellec R."/>
            <person name="Cretenet M."/>
        </authorList>
    </citation>
    <scope>NUCLEOTIDE SEQUENCE</scope>
    <source>
        <strain evidence="11">UCMA 15228</strain>
    </source>
</reference>
<feature type="transmembrane region" description="Helical" evidence="8">
    <location>
        <begin position="7"/>
        <end position="25"/>
    </location>
</feature>
<feature type="transmembrane region" description="Helical" evidence="8">
    <location>
        <begin position="350"/>
        <end position="373"/>
    </location>
</feature>
<accession>A0AAJ1RC58</accession>
<name>A0AAJ1RC58_9LACO</name>
<dbReference type="Proteomes" id="UP000286907">
    <property type="component" value="Chromosome"/>
</dbReference>
<feature type="transmembrane region" description="Helical" evidence="8">
    <location>
        <begin position="262"/>
        <end position="285"/>
    </location>
</feature>
<dbReference type="EMBL" id="SDWY01000002">
    <property type="protein sequence ID" value="MDN6900225.1"/>
    <property type="molecule type" value="Genomic_DNA"/>
</dbReference>
<keyword evidence="3" id="KW-0813">Transport</keyword>
<dbReference type="InterPro" id="IPR036259">
    <property type="entry name" value="MFS_trans_sf"/>
</dbReference>
<dbReference type="GO" id="GO:0005886">
    <property type="term" value="C:plasma membrane"/>
    <property type="evidence" value="ECO:0007669"/>
    <property type="project" value="UniProtKB-SubCell"/>
</dbReference>
<gene>
    <name evidence="11" type="ORF">DLJ48_04355</name>
    <name evidence="10" type="ORF">EVC35_04290</name>
</gene>
<keyword evidence="4" id="KW-1003">Cell membrane</keyword>
<evidence type="ECO:0000313" key="10">
    <source>
        <dbReference type="EMBL" id="MDN6900225.1"/>
    </source>
</evidence>
<dbReference type="RefSeq" id="WP_128686256.1">
    <property type="nucleotide sequence ID" value="NZ_CP029684.2"/>
</dbReference>
<comment type="similarity">
    <text evidence="2">Belongs to the major facilitator superfamily. EmrB family.</text>
</comment>
<reference evidence="10" key="2">
    <citation type="submission" date="2019-01" db="EMBL/GenBank/DDBJ databases">
        <title>Oenococcus sicerae UCMA17102.</title>
        <authorList>
            <person name="Cousin F.J."/>
            <person name="Le Guellec R."/>
            <person name="Cretenet M."/>
        </authorList>
    </citation>
    <scope>NUCLEOTIDE SEQUENCE</scope>
    <source>
        <strain evidence="10">UCMA17102</strain>
    </source>
</reference>
<keyword evidence="12" id="KW-1185">Reference proteome</keyword>
<organism evidence="10 13">
    <name type="scientific">Oenococcus sicerae</name>
    <dbReference type="NCBI Taxonomy" id="2203724"/>
    <lineage>
        <taxon>Bacteria</taxon>
        <taxon>Bacillati</taxon>
        <taxon>Bacillota</taxon>
        <taxon>Bacilli</taxon>
        <taxon>Lactobacillales</taxon>
        <taxon>Lactobacillaceae</taxon>
        <taxon>Oenococcus</taxon>
    </lineage>
</organism>